<dbReference type="GO" id="GO:0016787">
    <property type="term" value="F:hydrolase activity"/>
    <property type="evidence" value="ECO:0007669"/>
    <property type="project" value="UniProtKB-KW"/>
</dbReference>
<dbReference type="Gene3D" id="3.60.15.10">
    <property type="entry name" value="Ribonuclease Z/Hydroxyacylglutathione hydrolase-like"/>
    <property type="match status" value="1"/>
</dbReference>
<evidence type="ECO:0000259" key="1">
    <source>
        <dbReference type="SMART" id="SM00849"/>
    </source>
</evidence>
<accession>A0A4V1LMN8</accession>
<dbReference type="EMBL" id="SDDZ01000009">
    <property type="protein sequence ID" value="RXJ45923.1"/>
    <property type="molecule type" value="Genomic_DNA"/>
</dbReference>
<dbReference type="InterPro" id="IPR036866">
    <property type="entry name" value="RibonucZ/Hydroxyglut_hydro"/>
</dbReference>
<dbReference type="RefSeq" id="WP_129018125.1">
    <property type="nucleotide sequence ID" value="NZ_SDDZ01000009.1"/>
</dbReference>
<dbReference type="AlphaFoldDB" id="A0A4V1LMN8"/>
<protein>
    <submittedName>
        <fullName evidence="2">MBL fold metallo-hydrolase</fullName>
    </submittedName>
</protein>
<dbReference type="Pfam" id="PF12706">
    <property type="entry name" value="Lactamase_B_2"/>
    <property type="match status" value="1"/>
</dbReference>
<keyword evidence="3" id="KW-1185">Reference proteome</keyword>
<proteinExistence type="predicted"/>
<comment type="caution">
    <text evidence="2">The sequence shown here is derived from an EMBL/GenBank/DDBJ whole genome shotgun (WGS) entry which is preliminary data.</text>
</comment>
<evidence type="ECO:0000313" key="3">
    <source>
        <dbReference type="Proteomes" id="UP000289792"/>
    </source>
</evidence>
<gene>
    <name evidence="2" type="ORF">ESZ48_13970</name>
</gene>
<organism evidence="2 3">
    <name type="scientific">Gelidibacter gilvus</name>
    <dbReference type="NCBI Taxonomy" id="59602"/>
    <lineage>
        <taxon>Bacteria</taxon>
        <taxon>Pseudomonadati</taxon>
        <taxon>Bacteroidota</taxon>
        <taxon>Flavobacteriia</taxon>
        <taxon>Flavobacteriales</taxon>
        <taxon>Flavobacteriaceae</taxon>
        <taxon>Gelidibacter</taxon>
    </lineage>
</organism>
<dbReference type="InterPro" id="IPR001279">
    <property type="entry name" value="Metallo-B-lactamas"/>
</dbReference>
<dbReference type="PANTHER" id="PTHR42663">
    <property type="entry name" value="HYDROLASE C777.06C-RELATED-RELATED"/>
    <property type="match status" value="1"/>
</dbReference>
<name>A0A4V1LMN8_9FLAO</name>
<keyword evidence="2" id="KW-0378">Hydrolase</keyword>
<feature type="domain" description="Metallo-beta-lactamase" evidence="1">
    <location>
        <begin position="34"/>
        <end position="223"/>
    </location>
</feature>
<sequence length="253" mass="29056">MRVIFLGTGTSQGIPVIGSTHPVCLSENPKDKRLRVSVLIEWNTNTYVIDCGPDFRQQMLNAKCTKLDGVVFTHEHADHTAGLDDIRPFYFKQGDVPIYAHKRVLKALKERFAYIFETQNKYAGAPGVMPIKIKNEPFRLGNLNVVPINGMHYKLQVFGFRFNDFAYLTDMKTIEDEELEKLKGVKVLVVNALREEEHISHFNLSEALEIIKKVQPERAYLTHISHMLGFHDEVEKKLPENVFLAYDNLQINL</sequence>
<reference evidence="2 3" key="1">
    <citation type="submission" date="2019-01" db="EMBL/GenBank/DDBJ databases">
        <title>Genome sequence of the Antarctic species Gelidibacter gilvus ACAM 158(T).</title>
        <authorList>
            <person name="Bowman J.P."/>
        </authorList>
    </citation>
    <scope>NUCLEOTIDE SEQUENCE [LARGE SCALE GENOMIC DNA]</scope>
    <source>
        <strain evidence="2 3">IC158</strain>
    </source>
</reference>
<dbReference type="OrthoDB" id="9781189at2"/>
<dbReference type="SMART" id="SM00849">
    <property type="entry name" value="Lactamase_B"/>
    <property type="match status" value="1"/>
</dbReference>
<dbReference type="SUPFAM" id="SSF56281">
    <property type="entry name" value="Metallo-hydrolase/oxidoreductase"/>
    <property type="match status" value="1"/>
</dbReference>
<dbReference type="PANTHER" id="PTHR42663:SF6">
    <property type="entry name" value="HYDROLASE C777.06C-RELATED"/>
    <property type="match status" value="1"/>
</dbReference>
<dbReference type="Proteomes" id="UP000289792">
    <property type="component" value="Unassembled WGS sequence"/>
</dbReference>
<evidence type="ECO:0000313" key="2">
    <source>
        <dbReference type="EMBL" id="RXJ45923.1"/>
    </source>
</evidence>
<dbReference type="CDD" id="cd16279">
    <property type="entry name" value="metallo-hydrolase-like_MBL-fold"/>
    <property type="match status" value="1"/>
</dbReference>